<evidence type="ECO:0000256" key="6">
    <source>
        <dbReference type="ARBA" id="ARBA00022927"/>
    </source>
</evidence>
<organism evidence="11 12">
    <name type="scientific">Cardiosporidium cionae</name>
    <dbReference type="NCBI Taxonomy" id="476202"/>
    <lineage>
        <taxon>Eukaryota</taxon>
        <taxon>Sar</taxon>
        <taxon>Alveolata</taxon>
        <taxon>Apicomplexa</taxon>
        <taxon>Aconoidasida</taxon>
        <taxon>Nephromycida</taxon>
        <taxon>Cardiosporidium</taxon>
    </lineage>
</organism>
<evidence type="ECO:0000256" key="5">
    <source>
        <dbReference type="ARBA" id="ARBA00022824"/>
    </source>
</evidence>
<evidence type="ECO:0000256" key="1">
    <source>
        <dbReference type="ARBA" id="ARBA00004389"/>
    </source>
</evidence>
<keyword evidence="12" id="KW-1185">Reference proteome</keyword>
<keyword evidence="8" id="KW-0811">Translocation</keyword>
<evidence type="ECO:0000256" key="2">
    <source>
        <dbReference type="ARBA" id="ARBA00008274"/>
    </source>
</evidence>
<evidence type="ECO:0000256" key="3">
    <source>
        <dbReference type="ARBA" id="ARBA00022448"/>
    </source>
</evidence>
<accession>A0ABQ7J8Q7</accession>
<keyword evidence="3" id="KW-0813">Transport</keyword>
<keyword evidence="5" id="KW-0256">Endoplasmic reticulum</keyword>
<dbReference type="HAMAP" id="MF_00422">
    <property type="entry name" value="SecE"/>
    <property type="match status" value="1"/>
</dbReference>
<evidence type="ECO:0000313" key="12">
    <source>
        <dbReference type="Proteomes" id="UP000823046"/>
    </source>
</evidence>
<evidence type="ECO:0000256" key="8">
    <source>
        <dbReference type="ARBA" id="ARBA00023010"/>
    </source>
</evidence>
<dbReference type="Pfam" id="PF00584">
    <property type="entry name" value="SecE"/>
    <property type="match status" value="1"/>
</dbReference>
<feature type="transmembrane region" description="Helical" evidence="10">
    <location>
        <begin position="55"/>
        <end position="74"/>
    </location>
</feature>
<dbReference type="EMBL" id="JADAQX010000402">
    <property type="protein sequence ID" value="KAF8820378.1"/>
    <property type="molecule type" value="Genomic_DNA"/>
</dbReference>
<proteinExistence type="inferred from homology"/>
<gene>
    <name evidence="11" type="ORF">IE077_004502</name>
</gene>
<evidence type="ECO:0000256" key="7">
    <source>
        <dbReference type="ARBA" id="ARBA00022989"/>
    </source>
</evidence>
<dbReference type="SUPFAM" id="SSF103456">
    <property type="entry name" value="Preprotein translocase SecE subunit"/>
    <property type="match status" value="1"/>
</dbReference>
<keyword evidence="9 10" id="KW-0472">Membrane</keyword>
<keyword evidence="4 10" id="KW-0812">Transmembrane</keyword>
<dbReference type="NCBIfam" id="TIGR00327">
    <property type="entry name" value="secE_euk_arch"/>
    <property type="match status" value="1"/>
</dbReference>
<dbReference type="InterPro" id="IPR008158">
    <property type="entry name" value="Translocase_Sec61-g"/>
</dbReference>
<sequence length="82" mass="9051">MVKLPLPSSLRDPAHPLGYVIMTLRSFALDSIRLVRRCTKPDPREFRQVTGACAIGFLAMGIIGFLVKLIFIPINNVLVGNT</sequence>
<comment type="similarity">
    <text evidence="2">Belongs to the SecE/SEC61-gamma family.</text>
</comment>
<evidence type="ECO:0000256" key="4">
    <source>
        <dbReference type="ARBA" id="ARBA00022692"/>
    </source>
</evidence>
<dbReference type="Proteomes" id="UP000823046">
    <property type="component" value="Unassembled WGS sequence"/>
</dbReference>
<dbReference type="InterPro" id="IPR023391">
    <property type="entry name" value="Prot_translocase_SecE_dom_sf"/>
</dbReference>
<dbReference type="InterPro" id="IPR001901">
    <property type="entry name" value="Translocase_SecE/Sec61-g"/>
</dbReference>
<comment type="caution">
    <text evidence="11">The sequence shown here is derived from an EMBL/GenBank/DDBJ whole genome shotgun (WGS) entry which is preliminary data.</text>
</comment>
<keyword evidence="7 10" id="KW-1133">Transmembrane helix</keyword>
<evidence type="ECO:0000256" key="9">
    <source>
        <dbReference type="ARBA" id="ARBA00023136"/>
    </source>
</evidence>
<dbReference type="PANTHER" id="PTHR12309">
    <property type="entry name" value="SEC61 GAMMA SUBUNIT"/>
    <property type="match status" value="1"/>
</dbReference>
<name>A0ABQ7J8Q7_9APIC</name>
<protein>
    <submittedName>
        <fullName evidence="11">Protein translocation complex, SEC61 gamma subunit</fullName>
    </submittedName>
</protein>
<evidence type="ECO:0000256" key="10">
    <source>
        <dbReference type="SAM" id="Phobius"/>
    </source>
</evidence>
<keyword evidence="6" id="KW-0653">Protein transport</keyword>
<evidence type="ECO:0000313" key="11">
    <source>
        <dbReference type="EMBL" id="KAF8820378.1"/>
    </source>
</evidence>
<comment type="subcellular location">
    <subcellularLocation>
        <location evidence="1">Endoplasmic reticulum membrane</location>
        <topology evidence="1">Single-pass membrane protein</topology>
    </subcellularLocation>
</comment>
<dbReference type="Gene3D" id="1.20.5.820">
    <property type="entry name" value="Preprotein translocase SecE subunit"/>
    <property type="match status" value="1"/>
</dbReference>
<reference evidence="11 12" key="1">
    <citation type="journal article" date="2020" name="bioRxiv">
        <title>Metabolic contributions of an alphaproteobacterial endosymbiont in the apicomplexan Cardiosporidium cionae.</title>
        <authorList>
            <person name="Hunter E.S."/>
            <person name="Paight C.J."/>
            <person name="Lane C.E."/>
        </authorList>
    </citation>
    <scope>NUCLEOTIDE SEQUENCE [LARGE SCALE GENOMIC DNA]</scope>
    <source>
        <strain evidence="11">ESH_2018</strain>
    </source>
</reference>